<dbReference type="RefSeq" id="WP_196989172.1">
    <property type="nucleotide sequence ID" value="NZ_JADWYR010000001.1"/>
</dbReference>
<accession>A0A931GT33</accession>
<evidence type="ECO:0000259" key="6">
    <source>
        <dbReference type="PROSITE" id="PS51007"/>
    </source>
</evidence>
<feature type="chain" id="PRO_5036875740" evidence="5">
    <location>
        <begin position="20"/>
        <end position="583"/>
    </location>
</feature>
<proteinExistence type="predicted"/>
<dbReference type="SUPFAM" id="SSF50952">
    <property type="entry name" value="Soluble quinoprotein glucose dehydrogenase"/>
    <property type="match status" value="1"/>
</dbReference>
<keyword evidence="5" id="KW-0732">Signal</keyword>
<evidence type="ECO:0000256" key="4">
    <source>
        <dbReference type="PROSITE-ProRule" id="PRU00433"/>
    </source>
</evidence>
<dbReference type="Gene3D" id="2.120.10.30">
    <property type="entry name" value="TolB, C-terminal domain"/>
    <property type="match status" value="1"/>
</dbReference>
<dbReference type="Pfam" id="PF22807">
    <property type="entry name" value="TrAA12"/>
    <property type="match status" value="1"/>
</dbReference>
<gene>
    <name evidence="7" type="ORF">I5907_02595</name>
</gene>
<dbReference type="GO" id="GO:0009055">
    <property type="term" value="F:electron transfer activity"/>
    <property type="evidence" value="ECO:0007669"/>
    <property type="project" value="InterPro"/>
</dbReference>
<dbReference type="Pfam" id="PF00034">
    <property type="entry name" value="Cytochrom_C"/>
    <property type="match status" value="1"/>
</dbReference>
<dbReference type="AlphaFoldDB" id="A0A931GT33"/>
<keyword evidence="2 4" id="KW-0479">Metal-binding</keyword>
<dbReference type="InterPro" id="IPR036909">
    <property type="entry name" value="Cyt_c-like_dom_sf"/>
</dbReference>
<name>A0A931GT33_9BACT</name>
<comment type="caution">
    <text evidence="7">The sequence shown here is derived from an EMBL/GenBank/DDBJ whole genome shotgun (WGS) entry which is preliminary data.</text>
</comment>
<dbReference type="GO" id="GO:0046872">
    <property type="term" value="F:metal ion binding"/>
    <property type="evidence" value="ECO:0007669"/>
    <property type="project" value="UniProtKB-KW"/>
</dbReference>
<evidence type="ECO:0000256" key="5">
    <source>
        <dbReference type="SAM" id="SignalP"/>
    </source>
</evidence>
<evidence type="ECO:0000256" key="2">
    <source>
        <dbReference type="ARBA" id="ARBA00022723"/>
    </source>
</evidence>
<dbReference type="InterPro" id="IPR051459">
    <property type="entry name" value="Cytochrome_c-type_DH"/>
</dbReference>
<evidence type="ECO:0000256" key="3">
    <source>
        <dbReference type="ARBA" id="ARBA00023004"/>
    </source>
</evidence>
<dbReference type="Proteomes" id="UP000628448">
    <property type="component" value="Unassembled WGS sequence"/>
</dbReference>
<dbReference type="EMBL" id="JADWYR010000001">
    <property type="protein sequence ID" value="MBG9375101.1"/>
    <property type="molecule type" value="Genomic_DNA"/>
</dbReference>
<reference evidence="7" key="1">
    <citation type="submission" date="2020-11" db="EMBL/GenBank/DDBJ databases">
        <title>Bacterial whole genome sequence for Panacibacter sp. DH6.</title>
        <authorList>
            <person name="Le V."/>
            <person name="Ko S."/>
            <person name="Ahn C.-Y."/>
            <person name="Oh H.-M."/>
        </authorList>
    </citation>
    <scope>NUCLEOTIDE SEQUENCE</scope>
    <source>
        <strain evidence="7">DH6</strain>
    </source>
</reference>
<dbReference type="PANTHER" id="PTHR35008">
    <property type="entry name" value="BLL4482 PROTEIN-RELATED"/>
    <property type="match status" value="1"/>
</dbReference>
<sequence length="583" mass="64186">MYKTVVYSVIIALSLPCIMGCNSGKALPSPDPGNGGIFLPGGFGAVVVADSTGPARHIAVSDNGDIYVKMRNSGRGEGNLALRDNDGDGKADSTAYFGDYDNEGSLSNCMRIHNGYLYFASELVVYRMLLTPGKLVPEGKMDTVFTEEDVRGSHWHITKPVAFDNSGHIYIPFGAPSNACQDLVRTPGGTPGFAGLDPCPELEEYAGIWQFEANKTNLTKKDGKKFATGIRSVVAMDFNSDDNKLYAAVHGRDDLHMLWPGRFTLWQSAVLPAEEFIRIEQGDNYGWPYSYYDQLQHKNVLAPEYGGDGKLPARDNTVKDPLIGFPGHWAPNDLLFYKGNQFPEHYKHGAFIAFHGSTNRSPYPQAGYIVAFVPFKNGQPNGDWEVFADGFAGTDTIINTGDAKYRPMGLAEGPDGSLYVTDSKKGKIWRIMYTGNKAAFGAAQFAAMEKRKANANIRTPDEVKDNLYKDKARPGQQVYRQYCVSCHQYNGEGDGTRFPPVKNSDWVAGDKTRLINVVLNGLDAPINVNGKAFSSIMPAHAFLKDEEIASVLTYLRQHFNNLADSVTAKNVMQVRNKSRQVMK</sequence>
<feature type="signal peptide" evidence="5">
    <location>
        <begin position="1"/>
        <end position="19"/>
    </location>
</feature>
<dbReference type="InterPro" id="IPR009056">
    <property type="entry name" value="Cyt_c-like_dom"/>
</dbReference>
<feature type="domain" description="Cytochrome c" evidence="6">
    <location>
        <begin position="470"/>
        <end position="559"/>
    </location>
</feature>
<dbReference type="Gene3D" id="1.10.760.10">
    <property type="entry name" value="Cytochrome c-like domain"/>
    <property type="match status" value="1"/>
</dbReference>
<dbReference type="GO" id="GO:0020037">
    <property type="term" value="F:heme binding"/>
    <property type="evidence" value="ECO:0007669"/>
    <property type="project" value="InterPro"/>
</dbReference>
<dbReference type="PANTHER" id="PTHR35008:SF8">
    <property type="entry name" value="ALCOHOL DEHYDROGENASE CYTOCHROME C SUBUNIT"/>
    <property type="match status" value="1"/>
</dbReference>
<dbReference type="InterPro" id="IPR011041">
    <property type="entry name" value="Quinoprot_gluc/sorb_DH_b-prop"/>
</dbReference>
<keyword evidence="8" id="KW-1185">Reference proteome</keyword>
<evidence type="ECO:0000256" key="1">
    <source>
        <dbReference type="ARBA" id="ARBA00022617"/>
    </source>
</evidence>
<dbReference type="InterPro" id="IPR054539">
    <property type="entry name" value="Beta-prop_PDH"/>
</dbReference>
<keyword evidence="3 4" id="KW-0408">Iron</keyword>
<dbReference type="PROSITE" id="PS51007">
    <property type="entry name" value="CYTC"/>
    <property type="match status" value="1"/>
</dbReference>
<dbReference type="InterPro" id="IPR011042">
    <property type="entry name" value="6-blade_b-propeller_TolB-like"/>
</dbReference>
<evidence type="ECO:0000313" key="8">
    <source>
        <dbReference type="Proteomes" id="UP000628448"/>
    </source>
</evidence>
<protein>
    <submittedName>
        <fullName evidence="7">PQQ-dependent sugar dehydrogenase</fullName>
    </submittedName>
</protein>
<dbReference type="SUPFAM" id="SSF46626">
    <property type="entry name" value="Cytochrome c"/>
    <property type="match status" value="1"/>
</dbReference>
<keyword evidence="1 4" id="KW-0349">Heme</keyword>
<organism evidence="7 8">
    <name type="scientific">Panacibacter microcysteis</name>
    <dbReference type="NCBI Taxonomy" id="2793269"/>
    <lineage>
        <taxon>Bacteria</taxon>
        <taxon>Pseudomonadati</taxon>
        <taxon>Bacteroidota</taxon>
        <taxon>Chitinophagia</taxon>
        <taxon>Chitinophagales</taxon>
        <taxon>Chitinophagaceae</taxon>
        <taxon>Panacibacter</taxon>
    </lineage>
</organism>
<evidence type="ECO:0000313" key="7">
    <source>
        <dbReference type="EMBL" id="MBG9375101.1"/>
    </source>
</evidence>